<gene>
    <name evidence="7" type="ORF">MANT1106_LOCUS13968</name>
</gene>
<feature type="compositionally biased region" description="Basic and acidic residues" evidence="5">
    <location>
        <begin position="78"/>
        <end position="87"/>
    </location>
</feature>
<sequence length="344" mass="36852">MEAVAVVVSSPAAARCRGPVAPPPPRRSHQRHAPLRLRRREVTTQMSQSSQTRLSSPSSSSPSPSPSRIAPSSTSSSRDTDDGEGRASHAVALALSLALVLVGGVETSVAAPQPASADAAAAAQNHVRDLYVAAGNYAFLEKEFNDLKYAGVKDVVPGLAGLGDAADTRVQAVKVSYDSDRISHEVLMRTYWKHSDPVNTAAGGGGQFREIGTQYRGAVWVDGAGEKSQVETSVARMQASGIFGVGKVFTTPILDAPPVSFEPFPQEARRVLQLHPKSVEKEAKVRDAAFKDLWGYVQFCAQRVCGYVRFAPKCTGTCLDVFPEYRERNFGVPELVGDIKITSK</sequence>
<evidence type="ECO:0000256" key="5">
    <source>
        <dbReference type="SAM" id="MobiDB-lite"/>
    </source>
</evidence>
<dbReference type="InterPro" id="IPR036509">
    <property type="entry name" value="Met_Sox_Rdtase_MsrA_sf"/>
</dbReference>
<keyword evidence="3" id="KW-0560">Oxidoreductase</keyword>
<dbReference type="AlphaFoldDB" id="A0A7S0SNX5"/>
<feature type="compositionally biased region" description="Low complexity" evidence="5">
    <location>
        <begin position="1"/>
        <end position="14"/>
    </location>
</feature>
<dbReference type="InterPro" id="IPR002569">
    <property type="entry name" value="Met_Sox_Rdtase_MsrA_dom"/>
</dbReference>
<evidence type="ECO:0000259" key="6">
    <source>
        <dbReference type="Pfam" id="PF01625"/>
    </source>
</evidence>
<dbReference type="SUPFAM" id="SSF55068">
    <property type="entry name" value="Peptide methionine sulfoxide reductase"/>
    <property type="match status" value="1"/>
</dbReference>
<evidence type="ECO:0000256" key="4">
    <source>
        <dbReference type="ARBA" id="ARBA00030643"/>
    </source>
</evidence>
<feature type="compositionally biased region" description="Low complexity" evidence="5">
    <location>
        <begin position="44"/>
        <end position="77"/>
    </location>
</feature>
<dbReference type="EMBL" id="HBFC01023241">
    <property type="protein sequence ID" value="CAD8711282.1"/>
    <property type="molecule type" value="Transcribed_RNA"/>
</dbReference>
<feature type="region of interest" description="Disordered" evidence="5">
    <location>
        <begin position="1"/>
        <end position="87"/>
    </location>
</feature>
<feature type="compositionally biased region" description="Basic residues" evidence="5">
    <location>
        <begin position="26"/>
        <end position="39"/>
    </location>
</feature>
<dbReference type="Pfam" id="PF01625">
    <property type="entry name" value="PMSR"/>
    <property type="match status" value="1"/>
</dbReference>
<name>A0A7S0SNX5_9CHLO</name>
<dbReference type="EC" id="1.8.4.11" evidence="2"/>
<dbReference type="GO" id="GO:0008113">
    <property type="term" value="F:peptide-methionine (S)-S-oxide reductase activity"/>
    <property type="evidence" value="ECO:0007669"/>
    <property type="project" value="UniProtKB-EC"/>
</dbReference>
<feature type="domain" description="Peptide methionine sulphoxide reductase MsrA" evidence="6">
    <location>
        <begin position="165"/>
        <end position="243"/>
    </location>
</feature>
<accession>A0A7S0SNX5</accession>
<evidence type="ECO:0000313" key="7">
    <source>
        <dbReference type="EMBL" id="CAD8711282.1"/>
    </source>
</evidence>
<evidence type="ECO:0000256" key="1">
    <source>
        <dbReference type="ARBA" id="ARBA00005591"/>
    </source>
</evidence>
<evidence type="ECO:0000256" key="3">
    <source>
        <dbReference type="ARBA" id="ARBA00023002"/>
    </source>
</evidence>
<dbReference type="Gene3D" id="3.30.1060.10">
    <property type="entry name" value="Peptide methionine sulphoxide reductase MsrA"/>
    <property type="match status" value="1"/>
</dbReference>
<proteinExistence type="inferred from homology"/>
<reference evidence="7" key="1">
    <citation type="submission" date="2021-01" db="EMBL/GenBank/DDBJ databases">
        <authorList>
            <person name="Corre E."/>
            <person name="Pelletier E."/>
            <person name="Niang G."/>
            <person name="Scheremetjew M."/>
            <person name="Finn R."/>
            <person name="Kale V."/>
            <person name="Holt S."/>
            <person name="Cochrane G."/>
            <person name="Meng A."/>
            <person name="Brown T."/>
            <person name="Cohen L."/>
        </authorList>
    </citation>
    <scope>NUCLEOTIDE SEQUENCE</scope>
    <source>
        <strain evidence="7">SL-175</strain>
    </source>
</reference>
<comment type="similarity">
    <text evidence="1">Belongs to the MsrA Met sulfoxide reductase family.</text>
</comment>
<protein>
    <recommendedName>
        <fullName evidence="2">peptide-methionine (S)-S-oxide reductase</fullName>
        <ecNumber evidence="2">1.8.4.11</ecNumber>
    </recommendedName>
    <alternativeName>
        <fullName evidence="4">Peptide-methionine (S)-S-oxide reductase</fullName>
    </alternativeName>
</protein>
<evidence type="ECO:0000256" key="2">
    <source>
        <dbReference type="ARBA" id="ARBA00012502"/>
    </source>
</evidence>
<organism evidence="7">
    <name type="scientific">Mantoniella antarctica</name>
    <dbReference type="NCBI Taxonomy" id="81844"/>
    <lineage>
        <taxon>Eukaryota</taxon>
        <taxon>Viridiplantae</taxon>
        <taxon>Chlorophyta</taxon>
        <taxon>Mamiellophyceae</taxon>
        <taxon>Mamiellales</taxon>
        <taxon>Mamiellaceae</taxon>
        <taxon>Mantoniella</taxon>
    </lineage>
</organism>